<dbReference type="GO" id="GO:0022857">
    <property type="term" value="F:transmembrane transporter activity"/>
    <property type="evidence" value="ECO:0007669"/>
    <property type="project" value="InterPro"/>
</dbReference>
<dbReference type="RefSeq" id="WP_194709163.1">
    <property type="nucleotide sequence ID" value="NZ_JADKPN010000021.1"/>
</dbReference>
<comment type="subcellular location">
    <subcellularLocation>
        <location evidence="1">Cell inner membrane</location>
        <topology evidence="1">Multi-pass membrane protein</topology>
    </subcellularLocation>
</comment>
<feature type="transmembrane region" description="Helical" evidence="8">
    <location>
        <begin position="305"/>
        <end position="326"/>
    </location>
</feature>
<dbReference type="EMBL" id="JADKPN010000021">
    <property type="protein sequence ID" value="MBF4765978.1"/>
    <property type="molecule type" value="Genomic_DNA"/>
</dbReference>
<dbReference type="FunFam" id="1.20.1720.10:FF:000004">
    <property type="entry name" value="EmrB/QacA family drug resistance transporter"/>
    <property type="match status" value="1"/>
</dbReference>
<evidence type="ECO:0000259" key="9">
    <source>
        <dbReference type="PROSITE" id="PS50850"/>
    </source>
</evidence>
<dbReference type="Gene3D" id="1.20.1250.20">
    <property type="entry name" value="MFS general substrate transporter like domains"/>
    <property type="match status" value="1"/>
</dbReference>
<name>A0A930VG55_9ACTN</name>
<dbReference type="Gene3D" id="1.20.1720.10">
    <property type="entry name" value="Multidrug resistance protein D"/>
    <property type="match status" value="1"/>
</dbReference>
<comment type="caution">
    <text evidence="10">The sequence shown here is derived from an EMBL/GenBank/DDBJ whole genome shotgun (WGS) entry which is preliminary data.</text>
</comment>
<feature type="transmembrane region" description="Helical" evidence="8">
    <location>
        <begin position="88"/>
        <end position="107"/>
    </location>
</feature>
<evidence type="ECO:0000256" key="8">
    <source>
        <dbReference type="SAM" id="Phobius"/>
    </source>
</evidence>
<evidence type="ECO:0000256" key="7">
    <source>
        <dbReference type="ARBA" id="ARBA00023136"/>
    </source>
</evidence>
<feature type="transmembrane region" description="Helical" evidence="8">
    <location>
        <begin position="239"/>
        <end position="257"/>
    </location>
</feature>
<dbReference type="CDD" id="cd17502">
    <property type="entry name" value="MFS_Azr1_MDR_like"/>
    <property type="match status" value="1"/>
</dbReference>
<feature type="transmembrane region" description="Helical" evidence="8">
    <location>
        <begin position="366"/>
        <end position="391"/>
    </location>
</feature>
<dbReference type="InterPro" id="IPR020846">
    <property type="entry name" value="MFS_dom"/>
</dbReference>
<feature type="domain" description="Major facilitator superfamily (MFS) profile" evidence="9">
    <location>
        <begin position="23"/>
        <end position="479"/>
    </location>
</feature>
<protein>
    <submittedName>
        <fullName evidence="10">MFS transporter</fullName>
    </submittedName>
</protein>
<dbReference type="PANTHER" id="PTHR23501">
    <property type="entry name" value="MAJOR FACILITATOR SUPERFAMILY"/>
    <property type="match status" value="1"/>
</dbReference>
<feature type="transmembrane region" description="Helical" evidence="8">
    <location>
        <begin position="338"/>
        <end position="360"/>
    </location>
</feature>
<comment type="similarity">
    <text evidence="2">Belongs to the major facilitator superfamily. TCR/Tet family.</text>
</comment>
<evidence type="ECO:0000313" key="11">
    <source>
        <dbReference type="Proteomes" id="UP000640489"/>
    </source>
</evidence>
<feature type="transmembrane region" description="Helical" evidence="8">
    <location>
        <begin position="412"/>
        <end position="432"/>
    </location>
</feature>
<feature type="transmembrane region" description="Helical" evidence="8">
    <location>
        <begin position="212"/>
        <end position="233"/>
    </location>
</feature>
<feature type="transmembrane region" description="Helical" evidence="8">
    <location>
        <begin position="21"/>
        <end position="45"/>
    </location>
</feature>
<feature type="transmembrane region" description="Helical" evidence="8">
    <location>
        <begin position="174"/>
        <end position="192"/>
    </location>
</feature>
<evidence type="ECO:0000256" key="1">
    <source>
        <dbReference type="ARBA" id="ARBA00004429"/>
    </source>
</evidence>
<dbReference type="PROSITE" id="PS50850">
    <property type="entry name" value="MFS"/>
    <property type="match status" value="1"/>
</dbReference>
<feature type="transmembrane region" description="Helical" evidence="8">
    <location>
        <begin position="146"/>
        <end position="168"/>
    </location>
</feature>
<sequence length="485" mass="50464">MSQDVGARIDRASIGLRSERGPILLSVMLATGLVAIDSTILATAVPSVVRDLGGFSQFPWLFSVYLLAQAVTVPLYGKFADLVGRKPMMLLGISIFLAASVLCGFAWSMTSLIVFRALQGLGAGAVLPMGQTIIGDVYSVAERAKVTGYVAGVWAASSVIGPTLGGVFSDYISWRWIFFVNIPIAIAAMWVLQRSFHEQVERKRHRIDYAGAVLLALGASLLILGLLEGGVAWDWGSATSVAVLAGAVALLVAFGVVESRAAEPILPLWVFKERTLNGANATSLCVGVILIGLTSYVPLYAQSVLGHGAVIAGFAVAALTLGWPIAASLSGRIYLRAGFRACALFGTLFAIAGSAVLLGVDPGSSVWRIAFGCWVIGLGMGFIASPALIAAQQSADWQTRGVVTATNLFARSLGSAVGVAVFGAIANAAVTSRVGGAHEDLEHLPAGVLSPAIHDVFLASSVVAVLVVLTVLVMPRDISTETRTG</sequence>
<dbReference type="InterPro" id="IPR036259">
    <property type="entry name" value="MFS_trans_sf"/>
</dbReference>
<feature type="transmembrane region" description="Helical" evidence="8">
    <location>
        <begin position="57"/>
        <end position="76"/>
    </location>
</feature>
<keyword evidence="5 8" id="KW-0812">Transmembrane</keyword>
<keyword evidence="6 8" id="KW-1133">Transmembrane helix</keyword>
<feature type="transmembrane region" description="Helical" evidence="8">
    <location>
        <begin position="113"/>
        <end position="134"/>
    </location>
</feature>
<keyword evidence="11" id="KW-1185">Reference proteome</keyword>
<dbReference type="GO" id="GO:0005886">
    <property type="term" value="C:plasma membrane"/>
    <property type="evidence" value="ECO:0007669"/>
    <property type="project" value="UniProtKB-SubCell"/>
</dbReference>
<keyword evidence="7 8" id="KW-0472">Membrane</keyword>
<dbReference type="PRINTS" id="PR01036">
    <property type="entry name" value="TCRTETB"/>
</dbReference>
<dbReference type="Proteomes" id="UP000640489">
    <property type="component" value="Unassembled WGS sequence"/>
</dbReference>
<keyword evidence="3" id="KW-0813">Transport</keyword>
<evidence type="ECO:0000313" key="10">
    <source>
        <dbReference type="EMBL" id="MBF4765978.1"/>
    </source>
</evidence>
<dbReference type="AlphaFoldDB" id="A0A930VG55"/>
<accession>A0A930VG55</accession>
<proteinExistence type="inferred from homology"/>
<keyword evidence="4" id="KW-1003">Cell membrane</keyword>
<organism evidence="10 11">
    <name type="scientific">Nocardioides islandensis</name>
    <dbReference type="NCBI Taxonomy" id="433663"/>
    <lineage>
        <taxon>Bacteria</taxon>
        <taxon>Bacillati</taxon>
        <taxon>Actinomycetota</taxon>
        <taxon>Actinomycetes</taxon>
        <taxon>Propionibacteriales</taxon>
        <taxon>Nocardioidaceae</taxon>
        <taxon>Nocardioides</taxon>
    </lineage>
</organism>
<dbReference type="Pfam" id="PF07690">
    <property type="entry name" value="MFS_1"/>
    <property type="match status" value="1"/>
</dbReference>
<dbReference type="InterPro" id="IPR011701">
    <property type="entry name" value="MFS"/>
</dbReference>
<gene>
    <name evidence="10" type="ORF">ISU07_22815</name>
</gene>
<evidence type="ECO:0000256" key="5">
    <source>
        <dbReference type="ARBA" id="ARBA00022692"/>
    </source>
</evidence>
<dbReference type="SUPFAM" id="SSF103473">
    <property type="entry name" value="MFS general substrate transporter"/>
    <property type="match status" value="1"/>
</dbReference>
<dbReference type="PANTHER" id="PTHR23501:SF191">
    <property type="entry name" value="VACUOLAR BASIC AMINO ACID TRANSPORTER 4"/>
    <property type="match status" value="1"/>
</dbReference>
<feature type="transmembrane region" description="Helical" evidence="8">
    <location>
        <begin position="452"/>
        <end position="474"/>
    </location>
</feature>
<evidence type="ECO:0000256" key="2">
    <source>
        <dbReference type="ARBA" id="ARBA00007520"/>
    </source>
</evidence>
<reference evidence="10" key="1">
    <citation type="submission" date="2020-11" db="EMBL/GenBank/DDBJ databases">
        <title>Nocardioides sp. nov., isolated from Soil of Cynanchum wilfordii Hemsley rhizosphere.</title>
        <authorList>
            <person name="Lee J.-S."/>
            <person name="Suh M.K."/>
            <person name="Kim J.-S."/>
        </authorList>
    </citation>
    <scope>NUCLEOTIDE SEQUENCE</scope>
    <source>
        <strain evidence="10">KCTC 19275</strain>
    </source>
</reference>
<evidence type="ECO:0000256" key="6">
    <source>
        <dbReference type="ARBA" id="ARBA00022989"/>
    </source>
</evidence>
<feature type="transmembrane region" description="Helical" evidence="8">
    <location>
        <begin position="278"/>
        <end position="299"/>
    </location>
</feature>
<evidence type="ECO:0000256" key="3">
    <source>
        <dbReference type="ARBA" id="ARBA00022448"/>
    </source>
</evidence>
<evidence type="ECO:0000256" key="4">
    <source>
        <dbReference type="ARBA" id="ARBA00022475"/>
    </source>
</evidence>